<evidence type="ECO:0000256" key="4">
    <source>
        <dbReference type="ARBA" id="ARBA00022989"/>
    </source>
</evidence>
<reference evidence="9 10" key="1">
    <citation type="submission" date="2017-07" db="EMBL/GenBank/DDBJ databases">
        <title>The complete genome sequence of Bacillus mesonae strain H20-5, an efficient strain improving plant abiotic stress resistance.</title>
        <authorList>
            <person name="Kim S.Y."/>
            <person name="Song H."/>
            <person name="Sang M.K."/>
            <person name="Weon H.-Y."/>
            <person name="Song J."/>
        </authorList>
    </citation>
    <scope>NUCLEOTIDE SEQUENCE [LARGE SCALE GENOMIC DNA]</scope>
    <source>
        <strain evidence="9 10">H20-5</strain>
    </source>
</reference>
<name>A0A3T0HYK1_9BACI</name>
<dbReference type="EMBL" id="CP022572">
    <property type="protein sequence ID" value="AZU62186.1"/>
    <property type="molecule type" value="Genomic_DNA"/>
</dbReference>
<keyword evidence="4 6" id="KW-1133">Transmembrane helix</keyword>
<feature type="domain" description="Putative Na+/H+ antiporter N-terminal" evidence="8">
    <location>
        <begin position="3"/>
        <end position="88"/>
    </location>
</feature>
<feature type="transmembrane region" description="Helical" evidence="6">
    <location>
        <begin position="360"/>
        <end position="385"/>
    </location>
</feature>
<dbReference type="KEGG" id="nmk:CHR53_13340"/>
<keyword evidence="3 6" id="KW-0812">Transmembrane</keyword>
<feature type="transmembrane region" description="Helical" evidence="6">
    <location>
        <begin position="181"/>
        <end position="204"/>
    </location>
</feature>
<keyword evidence="2" id="KW-1003">Cell membrane</keyword>
<dbReference type="PRINTS" id="PR00173">
    <property type="entry name" value="EDTRNSPORT"/>
</dbReference>
<dbReference type="OrthoDB" id="9772446at2"/>
<dbReference type="InterPro" id="IPR052576">
    <property type="entry name" value="AA_Transporter-Related"/>
</dbReference>
<evidence type="ECO:0000313" key="9">
    <source>
        <dbReference type="EMBL" id="AZU62186.1"/>
    </source>
</evidence>
<feature type="transmembrane region" description="Helical" evidence="6">
    <location>
        <begin position="239"/>
        <end position="271"/>
    </location>
</feature>
<feature type="transmembrane region" description="Helical" evidence="6">
    <location>
        <begin position="141"/>
        <end position="160"/>
    </location>
</feature>
<keyword evidence="10" id="KW-1185">Reference proteome</keyword>
<accession>A0A3T0HYK1</accession>
<dbReference type="GO" id="GO:0005886">
    <property type="term" value="C:plasma membrane"/>
    <property type="evidence" value="ECO:0007669"/>
    <property type="project" value="UniProtKB-SubCell"/>
</dbReference>
<sequence>MYAIIISVVLLIVLSMLRVNVLLSILIAALSAGLIAGMSVLDTMNMLIGGMGGQAETAISVILLGVFAVMIKYSGITGLLLKKLLKFMKGKRAFILLAIAAVSSLSQNLVPVHIAFIPILIPPLLHLFDRMKIDRRAVATALTFGLKAPYIIIPAGYGLMFHQIIASEMKKYGMTIAVGQLPLALIIPGLGMIVGLLIAIFITYRKEKDMGTQADLENSPASLEISATSEEITFNKQHVITIIAILLSLGIQIYTHSLALGALVGIIAMFLGRVAPFMKGDEIVDDGMKMMGAIAFVLLIAAGYAAILRETGSIDDLVAHTSSIIGGSKFFTAFIILSIGLLITMGIGTSFGTIPILAAVYVPLCIAVGFSPLATASLIGTASALGDAGSPASDSTIGPTIGLNADGRHNHIWDTCVPTFIHFNIPLFIFGLIAAFIL</sequence>
<evidence type="ECO:0000256" key="1">
    <source>
        <dbReference type="ARBA" id="ARBA00004651"/>
    </source>
</evidence>
<dbReference type="PANTHER" id="PTHR37821:SF1">
    <property type="entry name" value="AMINO ACID TRANSPORTER YUIF-RELATED"/>
    <property type="match status" value="1"/>
</dbReference>
<dbReference type="AlphaFoldDB" id="A0A3T0HYK1"/>
<dbReference type="STRING" id="1193713.GCA_001636315_05106"/>
<feature type="transmembrane region" description="Helical" evidence="6">
    <location>
        <begin position="93"/>
        <end position="121"/>
    </location>
</feature>
<dbReference type="Pfam" id="PF13726">
    <property type="entry name" value="Na_H_antiport_2"/>
    <property type="match status" value="1"/>
</dbReference>
<feature type="transmembrane region" description="Helical" evidence="6">
    <location>
        <begin position="291"/>
        <end position="308"/>
    </location>
</feature>
<dbReference type="RefSeq" id="WP_066398844.1">
    <property type="nucleotide sequence ID" value="NZ_CP022572.1"/>
</dbReference>
<feature type="transmembrane region" description="Helical" evidence="6">
    <location>
        <begin position="57"/>
        <end position="81"/>
    </location>
</feature>
<proteinExistence type="predicted"/>
<evidence type="ECO:0000259" key="8">
    <source>
        <dbReference type="Pfam" id="PF13726"/>
    </source>
</evidence>
<evidence type="ECO:0000313" key="10">
    <source>
        <dbReference type="Proteomes" id="UP000282892"/>
    </source>
</evidence>
<evidence type="ECO:0000256" key="5">
    <source>
        <dbReference type="ARBA" id="ARBA00023136"/>
    </source>
</evidence>
<evidence type="ECO:0000259" key="7">
    <source>
        <dbReference type="Pfam" id="PF03553"/>
    </source>
</evidence>
<dbReference type="PANTHER" id="PTHR37821">
    <property type="entry name" value="AMINO ACID TRANSPORTER YUIF-RELATED"/>
    <property type="match status" value="1"/>
</dbReference>
<dbReference type="InterPro" id="IPR032813">
    <property type="entry name" value="Na_H_antiport_N"/>
</dbReference>
<feature type="transmembrane region" description="Helical" evidence="6">
    <location>
        <begin position="420"/>
        <end position="437"/>
    </location>
</feature>
<feature type="domain" description="Na+/H+ antiporter NhaC-like C-terminal" evidence="7">
    <location>
        <begin position="142"/>
        <end position="432"/>
    </location>
</feature>
<gene>
    <name evidence="9" type="ORF">CHR53_13340</name>
</gene>
<evidence type="ECO:0000256" key="6">
    <source>
        <dbReference type="SAM" id="Phobius"/>
    </source>
</evidence>
<evidence type="ECO:0000256" key="3">
    <source>
        <dbReference type="ARBA" id="ARBA00022692"/>
    </source>
</evidence>
<feature type="transmembrane region" description="Helical" evidence="6">
    <location>
        <begin position="328"/>
        <end position="348"/>
    </location>
</feature>
<evidence type="ECO:0000256" key="2">
    <source>
        <dbReference type="ARBA" id="ARBA00022475"/>
    </source>
</evidence>
<dbReference type="Proteomes" id="UP000282892">
    <property type="component" value="Chromosome"/>
</dbReference>
<protein>
    <submittedName>
        <fullName evidence="9">Sodium:proton antiporter</fullName>
    </submittedName>
</protein>
<dbReference type="Pfam" id="PF03553">
    <property type="entry name" value="Na_H_antiporter"/>
    <property type="match status" value="1"/>
</dbReference>
<comment type="subcellular location">
    <subcellularLocation>
        <location evidence="1">Cell membrane</location>
        <topology evidence="1">Multi-pass membrane protein</topology>
    </subcellularLocation>
</comment>
<dbReference type="InterPro" id="IPR018461">
    <property type="entry name" value="Na/H_Antiport_NhaC-like_C"/>
</dbReference>
<keyword evidence="5 6" id="KW-0472">Membrane</keyword>
<organism evidence="9 10">
    <name type="scientific">Neobacillus mesonae</name>
    <dbReference type="NCBI Taxonomy" id="1193713"/>
    <lineage>
        <taxon>Bacteria</taxon>
        <taxon>Bacillati</taxon>
        <taxon>Bacillota</taxon>
        <taxon>Bacilli</taxon>
        <taxon>Bacillales</taxon>
        <taxon>Bacillaceae</taxon>
        <taxon>Neobacillus</taxon>
    </lineage>
</organism>